<reference evidence="1 2" key="1">
    <citation type="submission" date="2019-01" db="EMBL/GenBank/DDBJ databases">
        <authorList>
            <person name="Ferrante I. M."/>
        </authorList>
    </citation>
    <scope>NUCLEOTIDE SEQUENCE [LARGE SCALE GENOMIC DNA]</scope>
    <source>
        <strain evidence="1 2">B856</strain>
    </source>
</reference>
<evidence type="ECO:0000313" key="2">
    <source>
        <dbReference type="Proteomes" id="UP000291116"/>
    </source>
</evidence>
<protein>
    <submittedName>
        <fullName evidence="1">Uncharacterized protein</fullName>
    </submittedName>
</protein>
<organism evidence="1 2">
    <name type="scientific">Pseudo-nitzschia multistriata</name>
    <dbReference type="NCBI Taxonomy" id="183589"/>
    <lineage>
        <taxon>Eukaryota</taxon>
        <taxon>Sar</taxon>
        <taxon>Stramenopiles</taxon>
        <taxon>Ochrophyta</taxon>
        <taxon>Bacillariophyta</taxon>
        <taxon>Bacillariophyceae</taxon>
        <taxon>Bacillariophycidae</taxon>
        <taxon>Bacillariales</taxon>
        <taxon>Bacillariaceae</taxon>
        <taxon>Pseudo-nitzschia</taxon>
    </lineage>
</organism>
<gene>
    <name evidence="1" type="ORF">PSNMU_V1.4_AUG-EV-PASAV3_0014960</name>
</gene>
<keyword evidence="2" id="KW-1185">Reference proteome</keyword>
<dbReference type="EMBL" id="CAACVS010000037">
    <property type="protein sequence ID" value="VEU34766.1"/>
    <property type="molecule type" value="Genomic_DNA"/>
</dbReference>
<accession>A0A448YYC0</accession>
<evidence type="ECO:0000313" key="1">
    <source>
        <dbReference type="EMBL" id="VEU34766.1"/>
    </source>
</evidence>
<sequence>MSSEKDIIEVELKKRRPGCTGMFWRPDPTGAVSLASNDNWPRDGAKLRGRSVEVESKKWLLVTEILQKGSSEWIRAPVGAAMPFEYDNHYYLE</sequence>
<dbReference type="OrthoDB" id="409572at2759"/>
<name>A0A448YYC0_9STRA</name>
<dbReference type="Proteomes" id="UP000291116">
    <property type="component" value="Unassembled WGS sequence"/>
</dbReference>
<proteinExistence type="predicted"/>
<dbReference type="AlphaFoldDB" id="A0A448YYC0"/>